<evidence type="ECO:0000256" key="3">
    <source>
        <dbReference type="ARBA" id="ARBA00022490"/>
    </source>
</evidence>
<dbReference type="InterPro" id="IPR010982">
    <property type="entry name" value="Lambda_DNA-bd_dom_sf"/>
</dbReference>
<dbReference type="InterPro" id="IPR001387">
    <property type="entry name" value="Cro/C1-type_HTH"/>
</dbReference>
<evidence type="ECO:0000256" key="1">
    <source>
        <dbReference type="ARBA" id="ARBA00004496"/>
    </source>
</evidence>
<organism evidence="17 18">
    <name type="scientific">Candidatus Colwellbacteria bacterium RIFCSPHIGHO2_12_FULL_44_17</name>
    <dbReference type="NCBI Taxonomy" id="1797689"/>
    <lineage>
        <taxon>Bacteria</taxon>
        <taxon>Candidatus Colwelliibacteriota</taxon>
    </lineage>
</organism>
<dbReference type="PANTHER" id="PTHR43783:SF1">
    <property type="entry name" value="UDP-N-ACETYLGLUCOSAMINE 1-CARBOXYVINYLTRANSFERASE"/>
    <property type="match status" value="1"/>
</dbReference>
<evidence type="ECO:0000259" key="16">
    <source>
        <dbReference type="PROSITE" id="PS50943"/>
    </source>
</evidence>
<dbReference type="NCBIfam" id="NF006873">
    <property type="entry name" value="PRK09369.1"/>
    <property type="match status" value="1"/>
</dbReference>
<dbReference type="STRING" id="1797689.A3F24_01135"/>
<dbReference type="AlphaFoldDB" id="A0A1G1Z1L5"/>
<evidence type="ECO:0000256" key="14">
    <source>
        <dbReference type="ARBA" id="ARBA00042842"/>
    </source>
</evidence>
<keyword evidence="4" id="KW-0132">Cell division</keyword>
<keyword evidence="7" id="KW-0573">Peptidoglycan synthesis</keyword>
<evidence type="ECO:0000256" key="9">
    <source>
        <dbReference type="ARBA" id="ARBA00023316"/>
    </source>
</evidence>
<comment type="pathway">
    <text evidence="2">Cell wall biogenesis; peptidoglycan biosynthesis.</text>
</comment>
<comment type="similarity">
    <text evidence="10">Belongs to the EPSP synthase family. MurA subfamily.</text>
</comment>
<dbReference type="GO" id="GO:0003677">
    <property type="term" value="F:DNA binding"/>
    <property type="evidence" value="ECO:0007669"/>
    <property type="project" value="InterPro"/>
</dbReference>
<dbReference type="InterPro" id="IPR036968">
    <property type="entry name" value="Enolpyruvate_Tfrase_sf"/>
</dbReference>
<dbReference type="Gene3D" id="1.10.260.40">
    <property type="entry name" value="lambda repressor-like DNA-binding domains"/>
    <property type="match status" value="1"/>
</dbReference>
<gene>
    <name evidence="17" type="ORF">A3F24_01135</name>
</gene>
<dbReference type="SUPFAM" id="SSF47413">
    <property type="entry name" value="lambda repressor-like DNA-binding domains"/>
    <property type="match status" value="1"/>
</dbReference>
<dbReference type="Proteomes" id="UP000178515">
    <property type="component" value="Unassembled WGS sequence"/>
</dbReference>
<dbReference type="GO" id="GO:0051301">
    <property type="term" value="P:cell division"/>
    <property type="evidence" value="ECO:0007669"/>
    <property type="project" value="UniProtKB-KW"/>
</dbReference>
<name>A0A1G1Z1L5_9BACT</name>
<evidence type="ECO:0000256" key="7">
    <source>
        <dbReference type="ARBA" id="ARBA00022984"/>
    </source>
</evidence>
<dbReference type="CDD" id="cd00093">
    <property type="entry name" value="HTH_XRE"/>
    <property type="match status" value="1"/>
</dbReference>
<dbReference type="InterPro" id="IPR001986">
    <property type="entry name" value="Enolpyruvate_Tfrase_dom"/>
</dbReference>
<evidence type="ECO:0000313" key="17">
    <source>
        <dbReference type="EMBL" id="OGY58531.1"/>
    </source>
</evidence>
<dbReference type="SUPFAM" id="SSF55205">
    <property type="entry name" value="EPT/RTPC-like"/>
    <property type="match status" value="1"/>
</dbReference>
<dbReference type="Pfam" id="PF01381">
    <property type="entry name" value="HTH_3"/>
    <property type="match status" value="1"/>
</dbReference>
<dbReference type="PANTHER" id="PTHR43783">
    <property type="entry name" value="UDP-N-ACETYLGLUCOSAMINE 1-CARBOXYVINYLTRANSFERASE"/>
    <property type="match status" value="1"/>
</dbReference>
<accession>A0A1G1Z1L5</accession>
<dbReference type="PROSITE" id="PS50943">
    <property type="entry name" value="HTH_CROC1"/>
    <property type="match status" value="1"/>
</dbReference>
<dbReference type="GO" id="GO:0071555">
    <property type="term" value="P:cell wall organization"/>
    <property type="evidence" value="ECO:0007669"/>
    <property type="project" value="UniProtKB-KW"/>
</dbReference>
<comment type="caution">
    <text evidence="17">The sequence shown here is derived from an EMBL/GenBank/DDBJ whole genome shotgun (WGS) entry which is preliminary data.</text>
</comment>
<dbReference type="Gene3D" id="3.65.10.10">
    <property type="entry name" value="Enolpyruvate transferase domain"/>
    <property type="match status" value="2"/>
</dbReference>
<dbReference type="EC" id="2.5.1.7" evidence="11"/>
<evidence type="ECO:0000256" key="13">
    <source>
        <dbReference type="ARBA" id="ARBA00042443"/>
    </source>
</evidence>
<evidence type="ECO:0000256" key="4">
    <source>
        <dbReference type="ARBA" id="ARBA00022618"/>
    </source>
</evidence>
<sequence>MNEQLKIGKLITHLREQRHMTQGELAHTLQTSQSAVARMERGEQNFSTEMLLKISDALHREVITLASGALNFQIEGGVRLSGTVRTNVSKNATVALMSAALLNSQRTFLKDVPRIEEINRLIEVFTSIGIKVRWIEDTTLEIVPPKKVNLSGLNEVAFRKTRSAFMLLGPFVHMFSHFILPRPGGCELGARTIEPYIHAFRELGVQVKNTERGYEFTVKKLKPGEIVMYEAGDTATECVLMAAARILGITTIKFASANYQVQEVCFFLQELGVRIEGIGTSTLVVHGAPNLSRAIAYSPSEDPIESMLFLSIAATTNSSIMIERCPIDFLELELLKLKVMGFKYKISKRYKAKNGFTNLVDIQTFPSKLTALKDKIHSLPYPGINIDNLPLFAPIATQAQGETLIHDWTYENRAIYYTELAKLGADVTLLDPHRVFIRGGRKLKPAEIICPPALRPSVMILVAMLAAPGVSVLRNVYPIERGYEDICTRLQKLGAKIKILKGI</sequence>
<evidence type="ECO:0000313" key="18">
    <source>
        <dbReference type="Proteomes" id="UP000178515"/>
    </source>
</evidence>
<evidence type="ECO:0000256" key="8">
    <source>
        <dbReference type="ARBA" id="ARBA00023306"/>
    </source>
</evidence>
<evidence type="ECO:0000256" key="12">
    <source>
        <dbReference type="ARBA" id="ARBA00039754"/>
    </source>
</evidence>
<dbReference type="GO" id="GO:0008360">
    <property type="term" value="P:regulation of cell shape"/>
    <property type="evidence" value="ECO:0007669"/>
    <property type="project" value="UniProtKB-KW"/>
</dbReference>
<evidence type="ECO:0000256" key="10">
    <source>
        <dbReference type="ARBA" id="ARBA00038367"/>
    </source>
</evidence>
<proteinExistence type="inferred from homology"/>
<dbReference type="GO" id="GO:0009252">
    <property type="term" value="P:peptidoglycan biosynthetic process"/>
    <property type="evidence" value="ECO:0007669"/>
    <property type="project" value="UniProtKB-KW"/>
</dbReference>
<evidence type="ECO:0000256" key="11">
    <source>
        <dbReference type="ARBA" id="ARBA00039108"/>
    </source>
</evidence>
<comment type="subcellular location">
    <subcellularLocation>
        <location evidence="1">Cytoplasm</location>
    </subcellularLocation>
</comment>
<evidence type="ECO:0000256" key="5">
    <source>
        <dbReference type="ARBA" id="ARBA00022679"/>
    </source>
</evidence>
<dbReference type="SMART" id="SM00530">
    <property type="entry name" value="HTH_XRE"/>
    <property type="match status" value="1"/>
</dbReference>
<evidence type="ECO:0000256" key="2">
    <source>
        <dbReference type="ARBA" id="ARBA00004752"/>
    </source>
</evidence>
<keyword evidence="3" id="KW-0963">Cytoplasm</keyword>
<dbReference type="GO" id="GO:0008760">
    <property type="term" value="F:UDP-N-acetylglucosamine 1-carboxyvinyltransferase activity"/>
    <property type="evidence" value="ECO:0007669"/>
    <property type="project" value="UniProtKB-EC"/>
</dbReference>
<dbReference type="InterPro" id="IPR013792">
    <property type="entry name" value="RNA3'P_cycl/enolpyr_Trfase_a/b"/>
</dbReference>
<dbReference type="EMBL" id="MHIX01000042">
    <property type="protein sequence ID" value="OGY58531.1"/>
    <property type="molecule type" value="Genomic_DNA"/>
</dbReference>
<reference evidence="17 18" key="1">
    <citation type="journal article" date="2016" name="Nat. Commun.">
        <title>Thousands of microbial genomes shed light on interconnected biogeochemical processes in an aquifer system.</title>
        <authorList>
            <person name="Anantharaman K."/>
            <person name="Brown C.T."/>
            <person name="Hug L.A."/>
            <person name="Sharon I."/>
            <person name="Castelle C.J."/>
            <person name="Probst A.J."/>
            <person name="Thomas B.C."/>
            <person name="Singh A."/>
            <person name="Wilkins M.J."/>
            <person name="Karaoz U."/>
            <person name="Brodie E.L."/>
            <person name="Williams K.H."/>
            <person name="Hubbard S.S."/>
            <person name="Banfield J.F."/>
        </authorList>
    </citation>
    <scope>NUCLEOTIDE SEQUENCE [LARGE SCALE GENOMIC DNA]</scope>
</reference>
<protein>
    <recommendedName>
        <fullName evidence="12">UDP-N-acetylglucosamine 1-carboxyvinyltransferase</fullName>
        <ecNumber evidence="11">2.5.1.7</ecNumber>
    </recommendedName>
    <alternativeName>
        <fullName evidence="13">Enoylpyruvate transferase</fullName>
    </alternativeName>
    <alternativeName>
        <fullName evidence="14">UDP-N-acetylglucosamine enolpyruvyl transferase</fullName>
    </alternativeName>
</protein>
<evidence type="ECO:0000256" key="6">
    <source>
        <dbReference type="ARBA" id="ARBA00022960"/>
    </source>
</evidence>
<keyword evidence="9" id="KW-0961">Cell wall biogenesis/degradation</keyword>
<keyword evidence="6" id="KW-0133">Cell shape</keyword>
<evidence type="ECO:0000256" key="15">
    <source>
        <dbReference type="ARBA" id="ARBA00047527"/>
    </source>
</evidence>
<keyword evidence="5 17" id="KW-0808">Transferase</keyword>
<comment type="catalytic activity">
    <reaction evidence="15">
        <text>phosphoenolpyruvate + UDP-N-acetyl-alpha-D-glucosamine = UDP-N-acetyl-3-O-(1-carboxyvinyl)-alpha-D-glucosamine + phosphate</text>
        <dbReference type="Rhea" id="RHEA:18681"/>
        <dbReference type="ChEBI" id="CHEBI:43474"/>
        <dbReference type="ChEBI" id="CHEBI:57705"/>
        <dbReference type="ChEBI" id="CHEBI:58702"/>
        <dbReference type="ChEBI" id="CHEBI:68483"/>
        <dbReference type="EC" id="2.5.1.7"/>
    </reaction>
</comment>
<dbReference type="Pfam" id="PF00275">
    <property type="entry name" value="EPSP_synthase"/>
    <property type="match status" value="1"/>
</dbReference>
<dbReference type="InterPro" id="IPR050068">
    <property type="entry name" value="MurA_subfamily"/>
</dbReference>
<feature type="domain" description="HTH cro/C1-type" evidence="16">
    <location>
        <begin position="11"/>
        <end position="65"/>
    </location>
</feature>
<keyword evidence="8" id="KW-0131">Cell cycle</keyword>
<dbReference type="GO" id="GO:0005737">
    <property type="term" value="C:cytoplasm"/>
    <property type="evidence" value="ECO:0007669"/>
    <property type="project" value="UniProtKB-SubCell"/>
</dbReference>